<organism evidence="6">
    <name type="scientific">Arthrobacter saudimassiliensis</name>
    <dbReference type="NCBI Taxonomy" id="1461584"/>
    <lineage>
        <taxon>Bacteria</taxon>
        <taxon>Bacillati</taxon>
        <taxon>Actinomycetota</taxon>
        <taxon>Actinomycetes</taxon>
        <taxon>Micrococcales</taxon>
        <taxon>Micrococcaceae</taxon>
        <taxon>Arthrobacter</taxon>
    </lineage>
</organism>
<dbReference type="Gene3D" id="3.40.50.2000">
    <property type="entry name" value="Glycogen Phosphorylase B"/>
    <property type="match status" value="2"/>
</dbReference>
<evidence type="ECO:0000256" key="2">
    <source>
        <dbReference type="ARBA" id="ARBA00022676"/>
    </source>
</evidence>
<keyword evidence="2" id="KW-0328">Glycosyltransferase</keyword>
<evidence type="ECO:0000256" key="3">
    <source>
        <dbReference type="ARBA" id="ARBA00022679"/>
    </source>
</evidence>
<keyword evidence="3 6" id="KW-0808">Transferase</keyword>
<dbReference type="PANTHER" id="PTHR45947:SF3">
    <property type="entry name" value="SULFOQUINOVOSYL TRANSFERASE SQD2"/>
    <property type="match status" value="1"/>
</dbReference>
<feature type="domain" description="Glycosyl transferase family 1" evidence="4">
    <location>
        <begin position="385"/>
        <end position="553"/>
    </location>
</feature>
<gene>
    <name evidence="6" type="primary">mshA_3</name>
    <name evidence="6" type="ORF">BN1051_01813</name>
</gene>
<evidence type="ECO:0000313" key="6">
    <source>
        <dbReference type="EMBL" id="CEA08465.1"/>
    </source>
</evidence>
<feature type="domain" description="Glycosyltransferase subfamily 4-like N-terminal" evidence="5">
    <location>
        <begin position="193"/>
        <end position="368"/>
    </location>
</feature>
<dbReference type="InterPro" id="IPR050194">
    <property type="entry name" value="Glycosyltransferase_grp1"/>
</dbReference>
<evidence type="ECO:0000259" key="5">
    <source>
        <dbReference type="Pfam" id="PF13579"/>
    </source>
</evidence>
<dbReference type="AlphaFoldDB" id="A0A078MQB7"/>
<dbReference type="Pfam" id="PF13579">
    <property type="entry name" value="Glyco_trans_4_4"/>
    <property type="match status" value="1"/>
</dbReference>
<reference evidence="6" key="1">
    <citation type="submission" date="2014-07" db="EMBL/GenBank/DDBJ databases">
        <authorList>
            <person name="Urmite Genomes Urmite Genomes"/>
        </authorList>
    </citation>
    <scope>NUCLEOTIDE SEQUENCE</scope>
    <source>
        <strain evidence="6">11W110_air</strain>
    </source>
</reference>
<dbReference type="PATRIC" id="fig|1461584.3.peg.1794"/>
<dbReference type="Pfam" id="PF00534">
    <property type="entry name" value="Glycos_transf_1"/>
    <property type="match status" value="1"/>
</dbReference>
<dbReference type="CDD" id="cd03801">
    <property type="entry name" value="GT4_PimA-like"/>
    <property type="match status" value="1"/>
</dbReference>
<proteinExistence type="predicted"/>
<evidence type="ECO:0000259" key="4">
    <source>
        <dbReference type="Pfam" id="PF00534"/>
    </source>
</evidence>
<dbReference type="GO" id="GO:1901137">
    <property type="term" value="P:carbohydrate derivative biosynthetic process"/>
    <property type="evidence" value="ECO:0007669"/>
    <property type="project" value="UniProtKB-ARBA"/>
</dbReference>
<dbReference type="PANTHER" id="PTHR45947">
    <property type="entry name" value="SULFOQUINOVOSYL TRANSFERASE SQD2"/>
    <property type="match status" value="1"/>
</dbReference>
<dbReference type="GO" id="GO:0016758">
    <property type="term" value="F:hexosyltransferase activity"/>
    <property type="evidence" value="ECO:0007669"/>
    <property type="project" value="TreeGrafter"/>
</dbReference>
<dbReference type="InterPro" id="IPR028098">
    <property type="entry name" value="Glyco_trans_4-like_N"/>
</dbReference>
<dbReference type="EMBL" id="LN483070">
    <property type="protein sequence ID" value="CEA08465.1"/>
    <property type="molecule type" value="Genomic_DNA"/>
</dbReference>
<protein>
    <recommendedName>
        <fullName evidence="1">D-inositol 3-phosphate glycosyltransferase</fullName>
    </recommendedName>
</protein>
<name>A0A078MQB7_9MICC</name>
<accession>A0A078MQB7</accession>
<evidence type="ECO:0000256" key="1">
    <source>
        <dbReference type="ARBA" id="ARBA00021292"/>
    </source>
</evidence>
<dbReference type="InterPro" id="IPR001296">
    <property type="entry name" value="Glyco_trans_1"/>
</dbReference>
<dbReference type="SUPFAM" id="SSF53756">
    <property type="entry name" value="UDP-Glycosyltransferase/glycogen phosphorylase"/>
    <property type="match status" value="1"/>
</dbReference>
<sequence>MVVSHLLRNLPLAAGTVLEHLGDDPVMLALQASRKLPHGLVKTAADAASRLPGSGLAAALSAHLRGDAAETERLLASAVTGSAPARRRVRLADVAVAANLPDHADRLLADIPSGTRGLQAAVARRRWHAGDMDDAIKAAAAGGRAEQRMARRLAAERRVLAGWQPELPPTAGYRPRPATVLHLLTNSLPHTGSGYAQRTHSLLRAQAAEGWSVHAATRVGYPVLVGGLTAGRQDEMEGVTYHRLLPARLPFGMDSRLQLQAELLLDLARKLRPAVLHTTTHFVNGIVVRAVAESLGIPWVYEVRGQLADTWASTRPPQARSSSRYLEFQAREAETAAAADLVPTLGMEMAGQLTGAGVPEERVLLLPNAVGEGFLAEPLDAAAARTRLGLPARGPFIGTVSSLVDYEGLDTLLRAAALLMPARPDLHCLIVGDGAALPALRALAEELGLGGKVLFPGRVPRSEAQLYHQALDVFAVPRKDLNVTRAVTPLKPVEALASARPVVASRLPALAELIADGTTGLLVQPSDPTALAEALQRLLDDEPLRHRMGAAGRAAVLATRTWEANAQLCLGRYRDLIGERR</sequence>